<evidence type="ECO:0000256" key="1">
    <source>
        <dbReference type="ARBA" id="ARBA00004651"/>
    </source>
</evidence>
<dbReference type="RefSeq" id="WP_228396964.1">
    <property type="nucleotide sequence ID" value="NZ_JADRCP010000001.1"/>
</dbReference>
<organism evidence="9 10">
    <name type="scientific">Limnobaculum xujianqingii</name>
    <dbReference type="NCBI Taxonomy" id="2738837"/>
    <lineage>
        <taxon>Bacteria</taxon>
        <taxon>Pseudomonadati</taxon>
        <taxon>Pseudomonadota</taxon>
        <taxon>Gammaproteobacteria</taxon>
        <taxon>Enterobacterales</taxon>
        <taxon>Budviciaceae</taxon>
        <taxon>Limnobaculum</taxon>
    </lineage>
</organism>
<name>A0A9D7AFB6_9GAMM</name>
<evidence type="ECO:0000256" key="2">
    <source>
        <dbReference type="ARBA" id="ARBA00022475"/>
    </source>
</evidence>
<dbReference type="EMBL" id="JADRCQ010000001">
    <property type="protein sequence ID" value="MBK5071630.1"/>
    <property type="molecule type" value="Genomic_DNA"/>
</dbReference>
<reference evidence="9 11" key="1">
    <citation type="submission" date="2020-11" db="EMBL/GenBank/DDBJ databases">
        <title>Insectihabitans protaetiae gen. nov. sp. nov. and Insectihabitans allomyrinae sp. nov., isolated from larvae of Protaetia brevitarsis seulensis and Allomyrina dichotoma, respectively.</title>
        <authorList>
            <person name="Lee S.D."/>
            <person name="Byeon Y.-S."/>
            <person name="Kim S.-M."/>
            <person name="Yang H.L."/>
            <person name="Kim I.S."/>
        </authorList>
    </citation>
    <scope>NUCLEOTIDE SEQUENCE</scope>
    <source>
        <strain evidence="9">CWB-B4</strain>
        <strain evidence="8 11">CWB-B43</strain>
    </source>
</reference>
<evidence type="ECO:0000313" key="8">
    <source>
        <dbReference type="EMBL" id="MBK5071630.1"/>
    </source>
</evidence>
<dbReference type="Pfam" id="PF10412">
    <property type="entry name" value="TrwB_AAD_bind"/>
    <property type="match status" value="1"/>
</dbReference>
<evidence type="ECO:0000259" key="7">
    <source>
        <dbReference type="Pfam" id="PF10412"/>
    </source>
</evidence>
<comment type="caution">
    <text evidence="9">The sequence shown here is derived from an EMBL/GenBank/DDBJ whole genome shotgun (WGS) entry which is preliminary data.</text>
</comment>
<feature type="domain" description="Type IV secretion system coupling protein TraD DNA-binding" evidence="7">
    <location>
        <begin position="120"/>
        <end position="494"/>
    </location>
</feature>
<keyword evidence="9" id="KW-0238">DNA-binding</keyword>
<evidence type="ECO:0000256" key="6">
    <source>
        <dbReference type="SAM" id="Phobius"/>
    </source>
</evidence>
<dbReference type="AlphaFoldDB" id="A0A9D7AFB6"/>
<dbReference type="InterPro" id="IPR051539">
    <property type="entry name" value="T4SS-coupling_protein"/>
</dbReference>
<dbReference type="InterPro" id="IPR019476">
    <property type="entry name" value="T4SS_TraD_DNA-bd"/>
</dbReference>
<evidence type="ECO:0000256" key="5">
    <source>
        <dbReference type="ARBA" id="ARBA00023136"/>
    </source>
</evidence>
<comment type="subcellular location">
    <subcellularLocation>
        <location evidence="1">Cell membrane</location>
        <topology evidence="1">Multi-pass membrane protein</topology>
    </subcellularLocation>
</comment>
<evidence type="ECO:0000256" key="3">
    <source>
        <dbReference type="ARBA" id="ARBA00022692"/>
    </source>
</evidence>
<evidence type="ECO:0000313" key="9">
    <source>
        <dbReference type="EMBL" id="MBK5174939.1"/>
    </source>
</evidence>
<dbReference type="PANTHER" id="PTHR37937:SF1">
    <property type="entry name" value="CONJUGATIVE TRANSFER: DNA TRANSPORT"/>
    <property type="match status" value="1"/>
</dbReference>
<dbReference type="InterPro" id="IPR027417">
    <property type="entry name" value="P-loop_NTPase"/>
</dbReference>
<dbReference type="GO" id="GO:0005886">
    <property type="term" value="C:plasma membrane"/>
    <property type="evidence" value="ECO:0007669"/>
    <property type="project" value="UniProtKB-SubCell"/>
</dbReference>
<protein>
    <submittedName>
        <fullName evidence="9">Type IV secretion system DNA-binding domain-containing protein</fullName>
    </submittedName>
</protein>
<dbReference type="Proteomes" id="UP000807542">
    <property type="component" value="Unassembled WGS sequence"/>
</dbReference>
<dbReference type="EMBL" id="JADRCP010000001">
    <property type="protein sequence ID" value="MBK5174939.1"/>
    <property type="molecule type" value="Genomic_DNA"/>
</dbReference>
<evidence type="ECO:0000313" key="10">
    <source>
        <dbReference type="Proteomes" id="UP000807542"/>
    </source>
</evidence>
<dbReference type="Gene3D" id="3.40.50.300">
    <property type="entry name" value="P-loop containing nucleotide triphosphate hydrolases"/>
    <property type="match status" value="2"/>
</dbReference>
<dbReference type="Proteomes" id="UP001296969">
    <property type="component" value="Unassembled WGS sequence"/>
</dbReference>
<dbReference type="SUPFAM" id="SSF52540">
    <property type="entry name" value="P-loop containing nucleoside triphosphate hydrolases"/>
    <property type="match status" value="1"/>
</dbReference>
<keyword evidence="3 6" id="KW-0812">Transmembrane</keyword>
<sequence>MQKHELEQARFVAGIALPAIGWLGGAWLGNIPLASLSAFNHALSTTSQHPALLAGSLTGVALAVSAVLALNRFGDDGYCGSPYRRFLRGTRMLNPHALRQRINTINRQTQRKTGKVEPVYIGTMPVPIHLENRNLLITGSIGTGKSVAIESLAASILRRRDRMVVTDPDGTLLSKFFLPGDIVLNPFDTRSVGWSIFNEIQSVHDYDRIARSVIPPAVNPEDEQWCGFARDIFADTLRKLYETEQASVDKLVDLLVREDGEVIKTFLSNTDSSGYFRDNAERATASVQFLMNKYVRPLRRMPEGAFSIYRWLNDPSGGNLYLTWREDMRTSLKPLVATWIDMVCSTVLSFQPMGGKRLWLLLDELHALGKLESFVPAATNGRRYGLRIVAGLQDWAQLDESYGQNAAKTILACFRNYLILGASNALNADKASEIIGDHEVERWKVTQGGGSRGRSRAIVHERERVVLDTEISNLPDLSAYLLFAEALPVAKIKLSYQANPVRIKAFEVAG</sequence>
<keyword evidence="11" id="KW-1185">Reference proteome</keyword>
<dbReference type="CDD" id="cd01127">
    <property type="entry name" value="TrwB_TraG_TraD_VirD4"/>
    <property type="match status" value="1"/>
</dbReference>
<gene>
    <name evidence="9" type="ORF">I2492_01195</name>
    <name evidence="8" type="ORF">I2493_01195</name>
</gene>
<evidence type="ECO:0000256" key="4">
    <source>
        <dbReference type="ARBA" id="ARBA00022989"/>
    </source>
</evidence>
<dbReference type="PANTHER" id="PTHR37937">
    <property type="entry name" value="CONJUGATIVE TRANSFER: DNA TRANSPORT"/>
    <property type="match status" value="1"/>
</dbReference>
<accession>A0A9D7AFB6</accession>
<dbReference type="GO" id="GO:0003677">
    <property type="term" value="F:DNA binding"/>
    <property type="evidence" value="ECO:0007669"/>
    <property type="project" value="UniProtKB-KW"/>
</dbReference>
<keyword evidence="2" id="KW-1003">Cell membrane</keyword>
<evidence type="ECO:0000313" key="11">
    <source>
        <dbReference type="Proteomes" id="UP001296969"/>
    </source>
</evidence>
<proteinExistence type="predicted"/>
<keyword evidence="4 6" id="KW-1133">Transmembrane helix</keyword>
<keyword evidence="5 6" id="KW-0472">Membrane</keyword>
<feature type="transmembrane region" description="Helical" evidence="6">
    <location>
        <begin position="12"/>
        <end position="31"/>
    </location>
</feature>